<feature type="region of interest" description="Disordered" evidence="3">
    <location>
        <begin position="593"/>
        <end position="654"/>
    </location>
</feature>
<dbReference type="AlphaFoldDB" id="A0A5A8CHP0"/>
<feature type="compositionally biased region" description="Low complexity" evidence="3">
    <location>
        <begin position="540"/>
        <end position="565"/>
    </location>
</feature>
<keyword evidence="1 2" id="KW-0175">Coiled coil</keyword>
<dbReference type="InterPro" id="IPR049258">
    <property type="entry name" value="ODAD1_CC"/>
</dbReference>
<dbReference type="Pfam" id="PF21773">
    <property type="entry name" value="ODAD1_CC"/>
    <property type="match status" value="1"/>
</dbReference>
<dbReference type="Proteomes" id="UP000323011">
    <property type="component" value="Unassembled WGS sequence"/>
</dbReference>
<feature type="coiled-coil region" evidence="2">
    <location>
        <begin position="336"/>
        <end position="395"/>
    </location>
</feature>
<keyword evidence="6" id="KW-1185">Reference proteome</keyword>
<evidence type="ECO:0000259" key="4">
    <source>
        <dbReference type="Pfam" id="PF21773"/>
    </source>
</evidence>
<evidence type="ECO:0000256" key="3">
    <source>
        <dbReference type="SAM" id="MobiDB-lite"/>
    </source>
</evidence>
<evidence type="ECO:0000256" key="1">
    <source>
        <dbReference type="ARBA" id="ARBA00023054"/>
    </source>
</evidence>
<gene>
    <name evidence="5" type="ORF">FNF29_03790</name>
</gene>
<name>A0A5A8CHP0_CAFRO</name>
<protein>
    <recommendedName>
        <fullName evidence="4">ODAD1 central coiled coil region domain-containing protein</fullName>
    </recommendedName>
</protein>
<sequence>MAAAAAASSDQDERSLIRSEFEELQRQYKHMEAMKKAYADESLGIIKKQKEMIERMQADNSTLKAELELENRFAQKKAARDSKLSSLHDQIDSYTMKSEVEKKNIATLASNVEAVKAKIEALRAAVGGSRAAEENHKTQRKQTRILENRLDKALVKFNEVLAENKTLRQEIDDLRQERVVFDGIYRRMEGELEESKRAMARIIEDSNQAYEVRDAATVQLMDLQAAMAREAEAFDDEMRALDHRIEEEELAARALEESHRGAMSVAEEAALKERARSGERDLARARAAMTEAAERAASYDSALRRVREATGIESVDELVASFVKGEEANFSLFNFIAEQSSEIERIEDAIADMRAEADVAASASGSRASTSRGVLRDLEGKLSASRAAVSKFEERCGTAQTRVDAVCAAVGRSYRRLECDERGMGALLAGATVTETNAISFLSVVEQRAAELIEAFMAAKSVDDGIAVVLPSPAKPARLAASRVEPAATAARPGSAAAASAAGGGGGGDFLTSLPADGDVTPEDAPASPAALGASGGGTAAAAEASSADGARAGAGSPAPRAAGRAGEGAGVRGSALHVSAQEREAAVSAVASMLGPGPPSSKGHVRATGRPVEAPRLRDMGAADSGSDSDGEVRPLTTSELRSSVRKLRPRQR</sequence>
<feature type="compositionally biased region" description="Basic residues" evidence="3">
    <location>
        <begin position="645"/>
        <end position="654"/>
    </location>
</feature>
<comment type="caution">
    <text evidence="5">The sequence shown here is derived from an EMBL/GenBank/DDBJ whole genome shotgun (WGS) entry which is preliminary data.</text>
</comment>
<dbReference type="PANTHER" id="PTHR21694">
    <property type="entry name" value="COILED-COIL DOMAIN-CONTAINING PROTEIN 63"/>
    <property type="match status" value="1"/>
</dbReference>
<accession>A0A5A8CHP0</accession>
<dbReference type="InterPro" id="IPR051876">
    <property type="entry name" value="ODA-DC/CCD"/>
</dbReference>
<feature type="region of interest" description="Disordered" evidence="3">
    <location>
        <begin position="509"/>
        <end position="570"/>
    </location>
</feature>
<evidence type="ECO:0000313" key="5">
    <source>
        <dbReference type="EMBL" id="KAA0152563.1"/>
    </source>
</evidence>
<dbReference type="PANTHER" id="PTHR21694:SF18">
    <property type="entry name" value="COILED-COIL DOMAIN-CONTAINING PROTEIN 63"/>
    <property type="match status" value="1"/>
</dbReference>
<dbReference type="EMBL" id="VLTN01000020">
    <property type="protein sequence ID" value="KAA0152563.1"/>
    <property type="molecule type" value="Genomic_DNA"/>
</dbReference>
<feature type="coiled-coil region" evidence="2">
    <location>
        <begin position="14"/>
        <end position="66"/>
    </location>
</feature>
<organism evidence="5 6">
    <name type="scientific">Cafeteria roenbergensis</name>
    <name type="common">Marine flagellate</name>
    <dbReference type="NCBI Taxonomy" id="33653"/>
    <lineage>
        <taxon>Eukaryota</taxon>
        <taxon>Sar</taxon>
        <taxon>Stramenopiles</taxon>
        <taxon>Bigyra</taxon>
        <taxon>Opalozoa</taxon>
        <taxon>Bicosoecida</taxon>
        <taxon>Cafeteriaceae</taxon>
        <taxon>Cafeteria</taxon>
    </lineage>
</organism>
<feature type="domain" description="ODAD1 central coiled coil region" evidence="4">
    <location>
        <begin position="140"/>
        <end position="428"/>
    </location>
</feature>
<evidence type="ECO:0000256" key="2">
    <source>
        <dbReference type="SAM" id="Coils"/>
    </source>
</evidence>
<dbReference type="OMA" id="CYKDTIC"/>
<feature type="coiled-coil region" evidence="2">
    <location>
        <begin position="150"/>
        <end position="205"/>
    </location>
</feature>
<proteinExistence type="predicted"/>
<reference evidence="5 6" key="1">
    <citation type="submission" date="2019-07" db="EMBL/GenBank/DDBJ databases">
        <title>Genomes of Cafeteria roenbergensis.</title>
        <authorList>
            <person name="Fischer M.G."/>
            <person name="Hackl T."/>
            <person name="Roman M."/>
        </authorList>
    </citation>
    <scope>NUCLEOTIDE SEQUENCE [LARGE SCALE GENOMIC DNA]</scope>
    <source>
        <strain evidence="5 6">BVI</strain>
    </source>
</reference>
<evidence type="ECO:0000313" key="6">
    <source>
        <dbReference type="Proteomes" id="UP000323011"/>
    </source>
</evidence>
<feature type="coiled-coil region" evidence="2">
    <location>
        <begin position="231"/>
        <end position="258"/>
    </location>
</feature>